<evidence type="ECO:0000256" key="1">
    <source>
        <dbReference type="SAM" id="Phobius"/>
    </source>
</evidence>
<dbReference type="InterPro" id="IPR012464">
    <property type="entry name" value="DUF1676"/>
</dbReference>
<proteinExistence type="predicted"/>
<evidence type="ECO:0008006" key="5">
    <source>
        <dbReference type="Google" id="ProtNLM"/>
    </source>
</evidence>
<dbReference type="Proteomes" id="UP001107558">
    <property type="component" value="Chromosome 3"/>
</dbReference>
<evidence type="ECO:0000313" key="4">
    <source>
        <dbReference type="Proteomes" id="UP001107558"/>
    </source>
</evidence>
<dbReference type="PANTHER" id="PTHR21879:SF10">
    <property type="entry name" value="LP14110P"/>
    <property type="match status" value="1"/>
</dbReference>
<keyword evidence="1" id="KW-0812">Transmembrane</keyword>
<keyword evidence="2" id="KW-0732">Signal</keyword>
<organism evidence="3 4">
    <name type="scientific">Polypedilum vanderplanki</name>
    <name type="common">Sleeping chironomid midge</name>
    <dbReference type="NCBI Taxonomy" id="319348"/>
    <lineage>
        <taxon>Eukaryota</taxon>
        <taxon>Metazoa</taxon>
        <taxon>Ecdysozoa</taxon>
        <taxon>Arthropoda</taxon>
        <taxon>Hexapoda</taxon>
        <taxon>Insecta</taxon>
        <taxon>Pterygota</taxon>
        <taxon>Neoptera</taxon>
        <taxon>Endopterygota</taxon>
        <taxon>Diptera</taxon>
        <taxon>Nematocera</taxon>
        <taxon>Chironomoidea</taxon>
        <taxon>Chironomidae</taxon>
        <taxon>Chironominae</taxon>
        <taxon>Polypedilum</taxon>
        <taxon>Polypedilum</taxon>
    </lineage>
</organism>
<dbReference type="OrthoDB" id="8196390at2759"/>
<name>A0A9J6BPV2_POLVA</name>
<accession>A0A9J6BPV2</accession>
<comment type="caution">
    <text evidence="3">The sequence shown here is derived from an EMBL/GenBank/DDBJ whole genome shotgun (WGS) entry which is preliminary data.</text>
</comment>
<feature type="signal peptide" evidence="2">
    <location>
        <begin position="1"/>
        <end position="22"/>
    </location>
</feature>
<dbReference type="EMBL" id="JADBJN010000003">
    <property type="protein sequence ID" value="KAG5671905.1"/>
    <property type="molecule type" value="Genomic_DNA"/>
</dbReference>
<gene>
    <name evidence="3" type="ORF">PVAND_002074</name>
</gene>
<keyword evidence="1" id="KW-0472">Membrane</keyword>
<feature type="chain" id="PRO_5039886435" description="Osiris 2" evidence="2">
    <location>
        <begin position="23"/>
        <end position="339"/>
    </location>
</feature>
<feature type="transmembrane region" description="Helical" evidence="1">
    <location>
        <begin position="204"/>
        <end position="223"/>
    </location>
</feature>
<reference evidence="3" key="1">
    <citation type="submission" date="2021-03" db="EMBL/GenBank/DDBJ databases">
        <title>Chromosome level genome of the anhydrobiotic midge Polypedilum vanderplanki.</title>
        <authorList>
            <person name="Yoshida Y."/>
            <person name="Kikawada T."/>
            <person name="Gusev O."/>
        </authorList>
    </citation>
    <scope>NUCLEOTIDE SEQUENCE</scope>
    <source>
        <strain evidence="3">NIAS01</strain>
        <tissue evidence="3">Whole body or cell culture</tissue>
    </source>
</reference>
<dbReference type="GO" id="GO:0016020">
    <property type="term" value="C:membrane"/>
    <property type="evidence" value="ECO:0007669"/>
    <property type="project" value="TreeGrafter"/>
</dbReference>
<keyword evidence="4" id="KW-1185">Reference proteome</keyword>
<dbReference type="AlphaFoldDB" id="A0A9J6BPV2"/>
<dbReference type="PANTHER" id="PTHR21879">
    <property type="entry name" value="FI03362P-RELATED-RELATED"/>
    <property type="match status" value="1"/>
</dbReference>
<dbReference type="Pfam" id="PF07898">
    <property type="entry name" value="DUF1676"/>
    <property type="match status" value="1"/>
</dbReference>
<evidence type="ECO:0000256" key="2">
    <source>
        <dbReference type="SAM" id="SignalP"/>
    </source>
</evidence>
<protein>
    <recommendedName>
        <fullName evidence="5">Osiris 2</fullName>
    </recommendedName>
</protein>
<sequence>MEKNAIKRAALILVVLILQVNCLKFDDAAEQQNATNTGPLIEGRQGRHLLDFIGLGTGENIDPYLRRTNEKCLNGELAECFKSQALNSFDEIFYRDAYVLTPHVRVLRVPETQLRSLAYEPYEFTYEAREISENSDWNELIQFGLRKIERFIKSNVIEISVPEELTEGGRYSPQARFIDEISDELDVIEDKKAPLLFKHKIKKMFIPMLIILKLFKLKLLLFLPFILGLTGLKKILGLGALILPGILGYLKLCRPTSAFGGNHIYSEGHIPQYSAAGVGAASFNPLYSKYPSNPYRNDPSFASPYSNYYRDASDINSSNGVRFGDDAQDIAYRNNKNSS</sequence>
<feature type="transmembrane region" description="Helical" evidence="1">
    <location>
        <begin position="235"/>
        <end position="252"/>
    </location>
</feature>
<evidence type="ECO:0000313" key="3">
    <source>
        <dbReference type="EMBL" id="KAG5671905.1"/>
    </source>
</evidence>
<keyword evidence="1" id="KW-1133">Transmembrane helix</keyword>